<dbReference type="CDD" id="cd08701">
    <property type="entry name" value="FMT_C_HypX"/>
    <property type="match status" value="1"/>
</dbReference>
<evidence type="ECO:0000256" key="1">
    <source>
        <dbReference type="RuleBase" id="RU003707"/>
    </source>
</evidence>
<dbReference type="Pfam" id="PF02911">
    <property type="entry name" value="Formyl_trans_C"/>
    <property type="match status" value="1"/>
</dbReference>
<reference evidence="4 5" key="1">
    <citation type="submission" date="2017-04" db="EMBL/GenBank/DDBJ databases">
        <authorList>
            <person name="Afonso C.L."/>
            <person name="Miller P.J."/>
            <person name="Scott M.A."/>
            <person name="Spackman E."/>
            <person name="Goraichik I."/>
            <person name="Dimitrov K.M."/>
            <person name="Suarez D.L."/>
            <person name="Swayne D.E."/>
        </authorList>
    </citation>
    <scope>NUCLEOTIDE SEQUENCE [LARGE SCALE GENOMIC DNA]</scope>
    <source>
        <strain evidence="4 5">DSM 26133</strain>
    </source>
</reference>
<organism evidence="4 5">
    <name type="scientific">Reichenbachiella faecimaris</name>
    <dbReference type="NCBI Taxonomy" id="692418"/>
    <lineage>
        <taxon>Bacteria</taxon>
        <taxon>Pseudomonadati</taxon>
        <taxon>Bacteroidota</taxon>
        <taxon>Cytophagia</taxon>
        <taxon>Cytophagales</taxon>
        <taxon>Reichenbachiellaceae</taxon>
        <taxon>Reichenbachiella</taxon>
    </lineage>
</organism>
<accession>A0A1W2GPH3</accession>
<dbReference type="InterPro" id="IPR001753">
    <property type="entry name" value="Enoyl-CoA_hydra/iso"/>
</dbReference>
<sequence length="575" mass="65365">MRILFVVTCHNGLSQRLQCELEQESHIVEIAIFQSADQIEKVVEQCSPDLIIAPFLKSPLPDTVWRQYLCLIVHPGIIGDRGPSSLDWAIMKEEPVWGVTVLQADEKMDAGDIWASKEFERREVSKSNLYRHQVTEAATVAVKHAIANFQLKNFKPRPLDYADADVRGQWNNPIKRKDRHFEWSDTSAQIIRKIKAADSTPGLLETRIFDEEYFMYGAHHESLLKGNPGEIIAKRDGAICIGTGDGSVWISHLKKKRNGIKRKAALLLGDQLDHLPESPLDAFDAYNNQETFREIWVEQNQEVCFINFDFYNGAMSSHQCNRLRKVFMQASQMDCSVIVLKGGADLWSNGIDLNEIECADNPADESWDNIVAIDDLTREIINCESKLVISAMSGNAGAGGAILALAADFVFARAGIVLNPHYKNMGLYGSEYWTYLLPKRVGGKKAKEIMNDCVTLVAEQAKEIGFVEECLAGEVDDFSKQIGEKALALARHSGYKNMIAQKRTKRLKDETEKSLDRYRNEELSEMQKIFYDPESAYHLQRHFFVHKIGQKDQQENEWEINNFKGQKRVREPQHV</sequence>
<evidence type="ECO:0000313" key="5">
    <source>
        <dbReference type="Proteomes" id="UP000192472"/>
    </source>
</evidence>
<evidence type="ECO:0000313" key="4">
    <source>
        <dbReference type="EMBL" id="SMD38342.1"/>
    </source>
</evidence>
<dbReference type="PIRSF" id="PIRSF006787">
    <property type="entry name" value="Hydrgn_mat_HoxX"/>
    <property type="match status" value="1"/>
</dbReference>
<dbReference type="GO" id="GO:0016740">
    <property type="term" value="F:transferase activity"/>
    <property type="evidence" value="ECO:0007669"/>
    <property type="project" value="UniProtKB-KW"/>
</dbReference>
<dbReference type="SUPFAM" id="SSF53328">
    <property type="entry name" value="Formyltransferase"/>
    <property type="match status" value="1"/>
</dbReference>
<dbReference type="SUPFAM" id="SSF52096">
    <property type="entry name" value="ClpP/crotonase"/>
    <property type="match status" value="1"/>
</dbReference>
<dbReference type="InterPro" id="IPR018376">
    <property type="entry name" value="Enoyl-CoA_hyd/isom_CS"/>
</dbReference>
<dbReference type="PROSITE" id="PS00166">
    <property type="entry name" value="ENOYL_COA_HYDRATASE"/>
    <property type="match status" value="1"/>
</dbReference>
<protein>
    <submittedName>
        <fullName evidence="4">Methionyl-tRNA formyltransferase</fullName>
    </submittedName>
</protein>
<dbReference type="InterPro" id="IPR009188">
    <property type="entry name" value="NiFe-hyd_mat_HypX/HoxX"/>
</dbReference>
<dbReference type="EMBL" id="FWYF01000004">
    <property type="protein sequence ID" value="SMD38342.1"/>
    <property type="molecule type" value="Genomic_DNA"/>
</dbReference>
<dbReference type="InterPro" id="IPR005793">
    <property type="entry name" value="Formyl_trans_C"/>
</dbReference>
<dbReference type="Proteomes" id="UP000192472">
    <property type="component" value="Unassembled WGS sequence"/>
</dbReference>
<dbReference type="PANTHER" id="PTHR43388:SF1">
    <property type="entry name" value="HYDROGENASE MATURATION FACTOR HOXX"/>
    <property type="match status" value="1"/>
</dbReference>
<dbReference type="Gene3D" id="3.90.226.10">
    <property type="entry name" value="2-enoyl-CoA Hydratase, Chain A, domain 1"/>
    <property type="match status" value="1"/>
</dbReference>
<dbReference type="CDD" id="cd08650">
    <property type="entry name" value="FMT_core_HypX_N"/>
    <property type="match status" value="1"/>
</dbReference>
<dbReference type="RefSeq" id="WP_084374373.1">
    <property type="nucleotide sequence ID" value="NZ_FWYF01000004.1"/>
</dbReference>
<dbReference type="PANTHER" id="PTHR43388">
    <property type="entry name" value="HYDROGENASE MATURATION FACTOR HOXX"/>
    <property type="match status" value="1"/>
</dbReference>
<dbReference type="AlphaFoldDB" id="A0A1W2GPH3"/>
<keyword evidence="5" id="KW-1185">Reference proteome</keyword>
<dbReference type="InterPro" id="IPR029045">
    <property type="entry name" value="ClpP/crotonase-like_dom_sf"/>
</dbReference>
<dbReference type="Pfam" id="PF00378">
    <property type="entry name" value="ECH_1"/>
    <property type="match status" value="1"/>
</dbReference>
<gene>
    <name evidence="4" type="ORF">SAMN04488029_3756</name>
</gene>
<dbReference type="InterPro" id="IPR036477">
    <property type="entry name" value="Formyl_transf_N_sf"/>
</dbReference>
<feature type="domain" description="Formyl transferase N-terminal" evidence="2">
    <location>
        <begin position="35"/>
        <end position="120"/>
    </location>
</feature>
<comment type="similarity">
    <text evidence="1">Belongs to the enoyl-CoA hydratase/isomerase family.</text>
</comment>
<evidence type="ECO:0000259" key="2">
    <source>
        <dbReference type="Pfam" id="PF00551"/>
    </source>
</evidence>
<name>A0A1W2GPH3_REIFA</name>
<keyword evidence="4" id="KW-0808">Transferase</keyword>
<dbReference type="OrthoDB" id="580992at2"/>
<dbReference type="InterPro" id="IPR011034">
    <property type="entry name" value="Formyl_transferase-like_C_sf"/>
</dbReference>
<dbReference type="SUPFAM" id="SSF50486">
    <property type="entry name" value="FMT C-terminal domain-like"/>
    <property type="match status" value="1"/>
</dbReference>
<proteinExistence type="inferred from homology"/>
<evidence type="ECO:0000259" key="3">
    <source>
        <dbReference type="Pfam" id="PF02911"/>
    </source>
</evidence>
<dbReference type="InterPro" id="IPR002376">
    <property type="entry name" value="Formyl_transf_N"/>
</dbReference>
<dbReference type="Pfam" id="PF00551">
    <property type="entry name" value="Formyl_trans_N"/>
    <property type="match status" value="1"/>
</dbReference>
<dbReference type="STRING" id="692418.SAMN04488029_3756"/>
<dbReference type="Gene3D" id="3.40.50.12230">
    <property type="match status" value="1"/>
</dbReference>
<dbReference type="CDD" id="cd06558">
    <property type="entry name" value="crotonase-like"/>
    <property type="match status" value="1"/>
</dbReference>
<feature type="domain" description="Formyl transferase C-terminal" evidence="3">
    <location>
        <begin position="174"/>
        <end position="256"/>
    </location>
</feature>
<dbReference type="InterPro" id="IPR047180">
    <property type="entry name" value="HoxX-like"/>
</dbReference>